<gene>
    <name evidence="6" type="ORF">EIP75_19140</name>
</gene>
<dbReference type="SUPFAM" id="SSF46689">
    <property type="entry name" value="Homeodomain-like"/>
    <property type="match status" value="1"/>
</dbReference>
<sequence>MSDGMKSVKRLRDTHAEATRKALVAAAALRFARDGHAGTSLDDVAADIGTTKGAVYHHFKDKKALFLAAYELLSQDLIAALSADPRMQETTVGGPIGAFLALATQDRYRRVLFVEGPAVLGSKVCREIDMRYAFGLLARLVGRYGVAELLPQVSIGVLSNLLIALLIEGAQLISASDDPAQTAQQVELLLTQAIESMSQPSAQA</sequence>
<evidence type="ECO:0000256" key="3">
    <source>
        <dbReference type="ARBA" id="ARBA00023163"/>
    </source>
</evidence>
<evidence type="ECO:0000256" key="1">
    <source>
        <dbReference type="ARBA" id="ARBA00023015"/>
    </source>
</evidence>
<keyword evidence="3" id="KW-0804">Transcription</keyword>
<reference evidence="6 7" key="1">
    <citation type="submission" date="2018-12" db="EMBL/GenBank/DDBJ databases">
        <title>The whole draft genome of Aquabacterium sp. SJQ9.</title>
        <authorList>
            <person name="Sun L."/>
            <person name="Gao X."/>
            <person name="Chen W."/>
            <person name="Huang K."/>
        </authorList>
    </citation>
    <scope>NUCLEOTIDE SEQUENCE [LARGE SCALE GENOMIC DNA]</scope>
    <source>
        <strain evidence="6 7">SJQ9</strain>
    </source>
</reference>
<evidence type="ECO:0000256" key="4">
    <source>
        <dbReference type="PROSITE-ProRule" id="PRU00335"/>
    </source>
</evidence>
<dbReference type="Pfam" id="PF21351">
    <property type="entry name" value="TetR_C_41"/>
    <property type="match status" value="1"/>
</dbReference>
<dbReference type="PRINTS" id="PR00455">
    <property type="entry name" value="HTHTETR"/>
</dbReference>
<name>A0A426V787_9BURK</name>
<dbReference type="InterPro" id="IPR050109">
    <property type="entry name" value="HTH-type_TetR-like_transc_reg"/>
</dbReference>
<accession>A0A426V787</accession>
<dbReference type="PANTHER" id="PTHR30055">
    <property type="entry name" value="HTH-TYPE TRANSCRIPTIONAL REGULATOR RUTR"/>
    <property type="match status" value="1"/>
</dbReference>
<keyword evidence="7" id="KW-1185">Reference proteome</keyword>
<organism evidence="6 7">
    <name type="scientific">Aquabacterium soli</name>
    <dbReference type="NCBI Taxonomy" id="2493092"/>
    <lineage>
        <taxon>Bacteria</taxon>
        <taxon>Pseudomonadati</taxon>
        <taxon>Pseudomonadota</taxon>
        <taxon>Betaproteobacteria</taxon>
        <taxon>Burkholderiales</taxon>
        <taxon>Aquabacterium</taxon>
    </lineage>
</organism>
<dbReference type="InterPro" id="IPR001647">
    <property type="entry name" value="HTH_TetR"/>
</dbReference>
<evidence type="ECO:0000313" key="7">
    <source>
        <dbReference type="Proteomes" id="UP000269265"/>
    </source>
</evidence>
<dbReference type="InterPro" id="IPR049484">
    <property type="entry name" value="Rv0078-like_C"/>
</dbReference>
<dbReference type="GO" id="GO:0003700">
    <property type="term" value="F:DNA-binding transcription factor activity"/>
    <property type="evidence" value="ECO:0007669"/>
    <property type="project" value="TreeGrafter"/>
</dbReference>
<proteinExistence type="predicted"/>
<dbReference type="GO" id="GO:0000976">
    <property type="term" value="F:transcription cis-regulatory region binding"/>
    <property type="evidence" value="ECO:0007669"/>
    <property type="project" value="TreeGrafter"/>
</dbReference>
<dbReference type="InterPro" id="IPR009057">
    <property type="entry name" value="Homeodomain-like_sf"/>
</dbReference>
<evidence type="ECO:0000313" key="6">
    <source>
        <dbReference type="EMBL" id="RRS02701.1"/>
    </source>
</evidence>
<comment type="caution">
    <text evidence="6">The sequence shown here is derived from an EMBL/GenBank/DDBJ whole genome shotgun (WGS) entry which is preliminary data.</text>
</comment>
<dbReference type="Proteomes" id="UP000269265">
    <property type="component" value="Unassembled WGS sequence"/>
</dbReference>
<dbReference type="EMBL" id="RSED01000019">
    <property type="protein sequence ID" value="RRS02701.1"/>
    <property type="molecule type" value="Genomic_DNA"/>
</dbReference>
<evidence type="ECO:0000256" key="2">
    <source>
        <dbReference type="ARBA" id="ARBA00023125"/>
    </source>
</evidence>
<dbReference type="AlphaFoldDB" id="A0A426V787"/>
<dbReference type="PANTHER" id="PTHR30055:SF234">
    <property type="entry name" value="HTH-TYPE TRANSCRIPTIONAL REGULATOR BETI"/>
    <property type="match status" value="1"/>
</dbReference>
<dbReference type="Gene3D" id="1.10.357.10">
    <property type="entry name" value="Tetracycline Repressor, domain 2"/>
    <property type="match status" value="1"/>
</dbReference>
<keyword evidence="1" id="KW-0805">Transcription regulation</keyword>
<protein>
    <submittedName>
        <fullName evidence="6">TetR/AcrR family transcriptional regulator</fullName>
    </submittedName>
</protein>
<keyword evidence="2 4" id="KW-0238">DNA-binding</keyword>
<feature type="DNA-binding region" description="H-T-H motif" evidence="4">
    <location>
        <begin position="40"/>
        <end position="59"/>
    </location>
</feature>
<dbReference type="Pfam" id="PF00440">
    <property type="entry name" value="TetR_N"/>
    <property type="match status" value="1"/>
</dbReference>
<feature type="domain" description="HTH tetR-type" evidence="5">
    <location>
        <begin position="17"/>
        <end position="77"/>
    </location>
</feature>
<dbReference type="PROSITE" id="PS50977">
    <property type="entry name" value="HTH_TETR_2"/>
    <property type="match status" value="1"/>
</dbReference>
<evidence type="ECO:0000259" key="5">
    <source>
        <dbReference type="PROSITE" id="PS50977"/>
    </source>
</evidence>